<feature type="transmembrane region" description="Helical" evidence="2">
    <location>
        <begin position="104"/>
        <end position="122"/>
    </location>
</feature>
<accession>A0ABW0BNA5</accession>
<feature type="domain" description="DUF1707" evidence="3">
    <location>
        <begin position="17"/>
        <end position="68"/>
    </location>
</feature>
<reference evidence="5" key="1">
    <citation type="journal article" date="2019" name="Int. J. Syst. Evol. Microbiol.">
        <title>The Global Catalogue of Microorganisms (GCM) 10K type strain sequencing project: providing services to taxonomists for standard genome sequencing and annotation.</title>
        <authorList>
            <consortium name="The Broad Institute Genomics Platform"/>
            <consortium name="The Broad Institute Genome Sequencing Center for Infectious Disease"/>
            <person name="Wu L."/>
            <person name="Ma J."/>
        </authorList>
    </citation>
    <scope>NUCLEOTIDE SEQUENCE [LARGE SCALE GENOMIC DNA]</scope>
    <source>
        <strain evidence="5">DFY41</strain>
    </source>
</reference>
<feature type="region of interest" description="Disordered" evidence="1">
    <location>
        <begin position="159"/>
        <end position="188"/>
    </location>
</feature>
<sequence>MWESFSHDPRDPANAALRASDADRDVLHQLLAEAYADGRLDREEFDVRTSAVVAARTLGELPPLAEGLVATGTAVPALRPAGALSPAEVDAEAVEAWRADRREALWGFIGASAVTWTIWAVVMLGGFPWPLFVMVPAALNVLRTQFQRADIVAQKRRSIEKRERKALERRRDGDDGADTDEAADGDDA</sequence>
<evidence type="ECO:0000313" key="5">
    <source>
        <dbReference type="Proteomes" id="UP001596087"/>
    </source>
</evidence>
<keyword evidence="2" id="KW-1133">Transmembrane helix</keyword>
<protein>
    <submittedName>
        <fullName evidence="4">DUF1707 domain-containing protein</fullName>
    </submittedName>
</protein>
<dbReference type="EMBL" id="JBHSKD010000027">
    <property type="protein sequence ID" value="MFC5178720.1"/>
    <property type="molecule type" value="Genomic_DNA"/>
</dbReference>
<keyword evidence="2" id="KW-0812">Transmembrane</keyword>
<keyword evidence="5" id="KW-1185">Reference proteome</keyword>
<evidence type="ECO:0000313" key="4">
    <source>
        <dbReference type="EMBL" id="MFC5178720.1"/>
    </source>
</evidence>
<evidence type="ECO:0000256" key="2">
    <source>
        <dbReference type="SAM" id="Phobius"/>
    </source>
</evidence>
<dbReference type="Proteomes" id="UP001596087">
    <property type="component" value="Unassembled WGS sequence"/>
</dbReference>
<dbReference type="RefSeq" id="WP_378592425.1">
    <property type="nucleotide sequence ID" value="NZ_JBHSKD010000027.1"/>
</dbReference>
<comment type="caution">
    <text evidence="4">The sequence shown here is derived from an EMBL/GenBank/DDBJ whole genome shotgun (WGS) entry which is preliminary data.</text>
</comment>
<gene>
    <name evidence="4" type="ORF">ACFPGP_18715</name>
</gene>
<feature type="compositionally biased region" description="Acidic residues" evidence="1">
    <location>
        <begin position="175"/>
        <end position="188"/>
    </location>
</feature>
<proteinExistence type="predicted"/>
<dbReference type="Pfam" id="PF08044">
    <property type="entry name" value="DUF1707"/>
    <property type="match status" value="1"/>
</dbReference>
<feature type="compositionally biased region" description="Basic and acidic residues" evidence="1">
    <location>
        <begin position="160"/>
        <end position="174"/>
    </location>
</feature>
<dbReference type="PANTHER" id="PTHR40763:SF4">
    <property type="entry name" value="DUF1707 DOMAIN-CONTAINING PROTEIN"/>
    <property type="match status" value="1"/>
</dbReference>
<evidence type="ECO:0000259" key="3">
    <source>
        <dbReference type="Pfam" id="PF08044"/>
    </source>
</evidence>
<name>A0ABW0BNA5_9ACTN</name>
<organism evidence="4 5">
    <name type="scientific">Nocardioides taihuensis</name>
    <dbReference type="NCBI Taxonomy" id="1835606"/>
    <lineage>
        <taxon>Bacteria</taxon>
        <taxon>Bacillati</taxon>
        <taxon>Actinomycetota</taxon>
        <taxon>Actinomycetes</taxon>
        <taxon>Propionibacteriales</taxon>
        <taxon>Nocardioidaceae</taxon>
        <taxon>Nocardioides</taxon>
    </lineage>
</organism>
<dbReference type="PANTHER" id="PTHR40763">
    <property type="entry name" value="MEMBRANE PROTEIN-RELATED"/>
    <property type="match status" value="1"/>
</dbReference>
<keyword evidence="2" id="KW-0472">Membrane</keyword>
<dbReference type="InterPro" id="IPR012551">
    <property type="entry name" value="DUF1707_SHOCT-like"/>
</dbReference>
<evidence type="ECO:0000256" key="1">
    <source>
        <dbReference type="SAM" id="MobiDB-lite"/>
    </source>
</evidence>